<evidence type="ECO:0000256" key="3">
    <source>
        <dbReference type="ARBA" id="ARBA00022553"/>
    </source>
</evidence>
<dbReference type="Pfam" id="PF02518">
    <property type="entry name" value="HATPase_c"/>
    <property type="match status" value="1"/>
</dbReference>
<proteinExistence type="predicted"/>
<dbReference type="Pfam" id="PF00512">
    <property type="entry name" value="HisKA"/>
    <property type="match status" value="1"/>
</dbReference>
<dbReference type="InterPro" id="IPR036097">
    <property type="entry name" value="HisK_dim/P_sf"/>
</dbReference>
<accession>A0A7C9UWX1</accession>
<keyword evidence="5" id="KW-0418">Kinase</keyword>
<dbReference type="InterPro" id="IPR005467">
    <property type="entry name" value="His_kinase_dom"/>
</dbReference>
<name>A0A7C9UWX1_9PROT</name>
<dbReference type="GO" id="GO:0000156">
    <property type="term" value="F:phosphorelay response regulator activity"/>
    <property type="evidence" value="ECO:0007669"/>
    <property type="project" value="TreeGrafter"/>
</dbReference>
<dbReference type="PANTHER" id="PTHR42878">
    <property type="entry name" value="TWO-COMPONENT HISTIDINE KINASE"/>
    <property type="match status" value="1"/>
</dbReference>
<dbReference type="InterPro" id="IPR036890">
    <property type="entry name" value="HATPase_C_sf"/>
</dbReference>
<dbReference type="InterPro" id="IPR003594">
    <property type="entry name" value="HATPase_dom"/>
</dbReference>
<keyword evidence="4" id="KW-0808">Transferase</keyword>
<dbReference type="Proteomes" id="UP000480684">
    <property type="component" value="Unassembled WGS sequence"/>
</dbReference>
<dbReference type="AlphaFoldDB" id="A0A7C9UWX1"/>
<evidence type="ECO:0000259" key="6">
    <source>
        <dbReference type="PROSITE" id="PS50109"/>
    </source>
</evidence>
<keyword evidence="3" id="KW-0597">Phosphoprotein</keyword>
<evidence type="ECO:0000256" key="2">
    <source>
        <dbReference type="ARBA" id="ARBA00012438"/>
    </source>
</evidence>
<dbReference type="InterPro" id="IPR003661">
    <property type="entry name" value="HisK_dim/P_dom"/>
</dbReference>
<evidence type="ECO:0000256" key="1">
    <source>
        <dbReference type="ARBA" id="ARBA00000085"/>
    </source>
</evidence>
<dbReference type="SUPFAM" id="SSF47384">
    <property type="entry name" value="Homodimeric domain of signal transducing histidine kinase"/>
    <property type="match status" value="1"/>
</dbReference>
<dbReference type="GO" id="GO:0030295">
    <property type="term" value="F:protein kinase activator activity"/>
    <property type="evidence" value="ECO:0007669"/>
    <property type="project" value="TreeGrafter"/>
</dbReference>
<dbReference type="Gene3D" id="3.30.565.10">
    <property type="entry name" value="Histidine kinase-like ATPase, C-terminal domain"/>
    <property type="match status" value="1"/>
</dbReference>
<feature type="domain" description="Histidine kinase" evidence="6">
    <location>
        <begin position="33"/>
        <end position="247"/>
    </location>
</feature>
<dbReference type="GO" id="GO:0000155">
    <property type="term" value="F:phosphorelay sensor kinase activity"/>
    <property type="evidence" value="ECO:0007669"/>
    <property type="project" value="InterPro"/>
</dbReference>
<dbReference type="InterPro" id="IPR050351">
    <property type="entry name" value="BphY/WalK/GraS-like"/>
</dbReference>
<gene>
    <name evidence="7" type="ORF">G4223_10055</name>
</gene>
<comment type="caution">
    <text evidence="7">The sequence shown here is derived from an EMBL/GenBank/DDBJ whole genome shotgun (WGS) entry which is preliminary data.</text>
</comment>
<dbReference type="SMART" id="SM00388">
    <property type="entry name" value="HisKA"/>
    <property type="match status" value="1"/>
</dbReference>
<comment type="catalytic activity">
    <reaction evidence="1">
        <text>ATP + protein L-histidine = ADP + protein N-phospho-L-histidine.</text>
        <dbReference type="EC" id="2.7.13.3"/>
    </reaction>
</comment>
<dbReference type="PROSITE" id="PS50109">
    <property type="entry name" value="HIS_KIN"/>
    <property type="match status" value="1"/>
</dbReference>
<evidence type="ECO:0000313" key="8">
    <source>
        <dbReference type="Proteomes" id="UP000480684"/>
    </source>
</evidence>
<protein>
    <recommendedName>
        <fullName evidence="2">histidine kinase</fullName>
        <ecNumber evidence="2">2.7.13.3</ecNumber>
    </recommendedName>
</protein>
<dbReference type="InterPro" id="IPR004358">
    <property type="entry name" value="Sig_transdc_His_kin-like_C"/>
</dbReference>
<dbReference type="EC" id="2.7.13.3" evidence="2"/>
<reference evidence="7 8" key="1">
    <citation type="submission" date="2020-02" db="EMBL/GenBank/DDBJ databases">
        <authorList>
            <person name="Dziuba M."/>
            <person name="Kuznetsov B."/>
            <person name="Mardanov A."/>
            <person name="Ravin N."/>
            <person name="Grouzdev D."/>
        </authorList>
    </citation>
    <scope>NUCLEOTIDE SEQUENCE [LARGE SCALE GENOMIC DNA]</scope>
    <source>
        <strain evidence="7 8">SpK</strain>
    </source>
</reference>
<dbReference type="EMBL" id="JAAIYP010000037">
    <property type="protein sequence ID" value="NFV80452.1"/>
    <property type="molecule type" value="Genomic_DNA"/>
</dbReference>
<organism evidence="7 8">
    <name type="scientific">Magnetospirillum aberrantis SpK</name>
    <dbReference type="NCBI Taxonomy" id="908842"/>
    <lineage>
        <taxon>Bacteria</taxon>
        <taxon>Pseudomonadati</taxon>
        <taxon>Pseudomonadota</taxon>
        <taxon>Alphaproteobacteria</taxon>
        <taxon>Rhodospirillales</taxon>
        <taxon>Rhodospirillaceae</taxon>
        <taxon>Magnetospirillum</taxon>
    </lineage>
</organism>
<evidence type="ECO:0000256" key="4">
    <source>
        <dbReference type="ARBA" id="ARBA00022679"/>
    </source>
</evidence>
<dbReference type="SUPFAM" id="SSF55874">
    <property type="entry name" value="ATPase domain of HSP90 chaperone/DNA topoisomerase II/histidine kinase"/>
    <property type="match status" value="1"/>
</dbReference>
<dbReference type="SMART" id="SM00387">
    <property type="entry name" value="HATPase_c"/>
    <property type="match status" value="1"/>
</dbReference>
<evidence type="ECO:0000256" key="5">
    <source>
        <dbReference type="ARBA" id="ARBA00022777"/>
    </source>
</evidence>
<keyword evidence="8" id="KW-1185">Reference proteome</keyword>
<dbReference type="CDD" id="cd00082">
    <property type="entry name" value="HisKA"/>
    <property type="match status" value="1"/>
</dbReference>
<dbReference type="Gene3D" id="1.10.287.130">
    <property type="match status" value="1"/>
</dbReference>
<dbReference type="RefSeq" id="WP_163678747.1">
    <property type="nucleotide sequence ID" value="NZ_JAAIYP010000037.1"/>
</dbReference>
<dbReference type="GO" id="GO:0007234">
    <property type="term" value="P:osmosensory signaling via phosphorelay pathway"/>
    <property type="evidence" value="ECO:0007669"/>
    <property type="project" value="TreeGrafter"/>
</dbReference>
<dbReference type="PANTHER" id="PTHR42878:SF15">
    <property type="entry name" value="BACTERIOPHYTOCHROME"/>
    <property type="match status" value="1"/>
</dbReference>
<dbReference type="PRINTS" id="PR00344">
    <property type="entry name" value="BCTRLSENSOR"/>
</dbReference>
<sequence>MDAPDVQVVLGMLHHATTELARVNAEMDLLVQAVSHDLHEPLRMVNAYAQLLARRYAGQLDAEADDFLTFVSDGAQRMHGLTEDLLAYGAAGRSPLRRGTCDSAAVLELVLAQLAPAIAESGASVVAQGMPLVVADPEALYRLFSNLLDNAIRYRHPARPPSVQVVGTEVESGWHFRVTDNGLSLPVGEVDRIFMVFQRLHGSEMPGSGLGLSICKRIVERHGGRIWAEPHEDGVGATFHFTLLRLL</sequence>
<evidence type="ECO:0000313" key="7">
    <source>
        <dbReference type="EMBL" id="NFV80452.1"/>
    </source>
</evidence>